<evidence type="ECO:0000256" key="2">
    <source>
        <dbReference type="SAM" id="MobiDB-lite"/>
    </source>
</evidence>
<reference evidence="4" key="1">
    <citation type="journal article" date="2023" name="Genome Biol. Evol.">
        <title>Long-read-based Genome Assembly of Drosophila gunungcola Reveals Fewer Chemosensory Genes in Flower-breeding Species.</title>
        <authorList>
            <person name="Negi A."/>
            <person name="Liao B.Y."/>
            <person name="Yeh S.D."/>
        </authorList>
    </citation>
    <scope>NUCLEOTIDE SEQUENCE</scope>
    <source>
        <strain evidence="4">Sukarami</strain>
    </source>
</reference>
<dbReference type="Gene3D" id="3.40.50.10810">
    <property type="entry name" value="Tandem AAA-ATPase domain"/>
    <property type="match status" value="1"/>
</dbReference>
<sequence>MHFVQHPVINNNNNVVDILHPENIEFDGPPAARKMIIGSFSMFVIFSYLQIMYHFVSEQTPELRLSADALVTSHVTQYLKGFQLEAVRFLYDRLAKGEFCILNDESGLGKLATVAALLSALDPAKKTLIVLQNDEQLLAGWRFHLDTLTDLQVCTIQGLQDTTDSPHNVYLAKWSQLRSIGDLSRLKFDYVLVDNRGHSLNNSFCTSMLLKHFEGRVNMVISSVDITSDVKLLYNVLRLGGRLEHQYRSFQSFDRKFHLPDPKEVFSKRIDLEEYYKQRGFLSEYIKDFRLRRFRHQFDKSLPLVAPEQYKHNLSLWLASKNSQSTLSGSSEVCSTIASIENNPAQQNETLPSEDDHSLDDVVAMSPLVFESSDSDVEPITVDPADDQNQVLIVSSDDCEIVTPPNTPPNRLPTSNESPRMKSKRKFSKRQTPQKKADFTDSEDDDEEVEVAPKKITRAATLTFTPKTRKLNVRLLRVSMDTLSTPPPAQTAPAFATPKTEPSVRRKKKKLQQVSPIDTGRPVTRGMQRLTRSAESKINSKYLKHHTLDDVKRSTPKRNKAEGNQTPKTSKPRVKQEAKEKIVEQQEKEKVTAAKPPAQETPKRGVGRPRKCKSEPEALKKSKPKPKPLPKPLPPTPQVLSGSSLSSEYMQCAQRIPDNLDAIESPAFRVPFTPQQTPLLLTLPSAFNLLNDSEIVAIPMSREQAETVVINSSHDESSPQDPSQSRRTKALKRKRKPEAPVSSSFGGGLGLPPPKRSANKSPDLFSISSDLSQIPLAQPQPSSPFEGFKIFGSEVKQFQQQHAKTNVSVPKKKRDRSCLDILEQMFEPREKRSEKSSPKVLPTLPLPQRDDMAQAITQRRRTLLEDDFFEITNNGQFGSRMRLNSAGDVSPVQQDQQSARPTQANKITNYLIGSGITQEKTQQPTSGSRSAIVAALRKSPKSPKQAGKPTQATKLTRWFGSVFGGGTSQTSSVESVSAPSTPVNPSTSAAACQTRSARSGGAAGPTKRKRLELFK</sequence>
<feature type="compositionally biased region" description="Basic and acidic residues" evidence="2">
    <location>
        <begin position="827"/>
        <end position="837"/>
    </location>
</feature>
<accession>A0A9P9YPS6</accession>
<feature type="compositionally biased region" description="Polar residues" evidence="2">
    <location>
        <begin position="968"/>
        <end position="997"/>
    </location>
</feature>
<organism evidence="4 5">
    <name type="scientific">Drosophila gunungcola</name>
    <name type="common">fruit fly</name>
    <dbReference type="NCBI Taxonomy" id="103775"/>
    <lineage>
        <taxon>Eukaryota</taxon>
        <taxon>Metazoa</taxon>
        <taxon>Ecdysozoa</taxon>
        <taxon>Arthropoda</taxon>
        <taxon>Hexapoda</taxon>
        <taxon>Insecta</taxon>
        <taxon>Pterygota</taxon>
        <taxon>Neoptera</taxon>
        <taxon>Endopterygota</taxon>
        <taxon>Diptera</taxon>
        <taxon>Brachycera</taxon>
        <taxon>Muscomorpha</taxon>
        <taxon>Ephydroidea</taxon>
        <taxon>Drosophilidae</taxon>
        <taxon>Drosophila</taxon>
        <taxon>Sophophora</taxon>
    </lineage>
</organism>
<dbReference type="Pfam" id="PF00176">
    <property type="entry name" value="SNF2-rel_dom"/>
    <property type="match status" value="1"/>
</dbReference>
<protein>
    <recommendedName>
        <fullName evidence="3">SNF2 N-terminal domain-containing protein</fullName>
    </recommendedName>
</protein>
<feature type="region of interest" description="Disordered" evidence="2">
    <location>
        <begin position="915"/>
        <end position="1015"/>
    </location>
</feature>
<feature type="region of interest" description="Disordered" evidence="2">
    <location>
        <begin position="482"/>
        <end position="646"/>
    </location>
</feature>
<feature type="compositionally biased region" description="Polar residues" evidence="2">
    <location>
        <begin position="915"/>
        <end position="929"/>
    </location>
</feature>
<feature type="compositionally biased region" description="Basic residues" evidence="2">
    <location>
        <begin position="1006"/>
        <end position="1015"/>
    </location>
</feature>
<dbReference type="InterPro" id="IPR000330">
    <property type="entry name" value="SNF2_N"/>
</dbReference>
<comment type="subcellular location">
    <subcellularLocation>
        <location evidence="1">Nucleus</location>
    </subcellularLocation>
</comment>
<proteinExistence type="predicted"/>
<evidence type="ECO:0000313" key="4">
    <source>
        <dbReference type="EMBL" id="KAI8040827.1"/>
    </source>
</evidence>
<evidence type="ECO:0000259" key="3">
    <source>
        <dbReference type="Pfam" id="PF00176"/>
    </source>
</evidence>
<name>A0A9P9YPS6_9MUSC</name>
<feature type="compositionally biased region" description="Low complexity" evidence="2">
    <location>
        <begin position="491"/>
        <end position="500"/>
    </location>
</feature>
<dbReference type="InterPro" id="IPR038718">
    <property type="entry name" value="SNF2-like_sf"/>
</dbReference>
<feature type="compositionally biased region" description="Basic and acidic residues" evidence="2">
    <location>
        <begin position="574"/>
        <end position="592"/>
    </location>
</feature>
<feature type="compositionally biased region" description="Basic residues" evidence="2">
    <location>
        <begin position="421"/>
        <end position="433"/>
    </location>
</feature>
<dbReference type="GO" id="GO:0005524">
    <property type="term" value="F:ATP binding"/>
    <property type="evidence" value="ECO:0007669"/>
    <property type="project" value="InterPro"/>
</dbReference>
<evidence type="ECO:0000256" key="1">
    <source>
        <dbReference type="ARBA" id="ARBA00004123"/>
    </source>
</evidence>
<evidence type="ECO:0000313" key="5">
    <source>
        <dbReference type="Proteomes" id="UP001059596"/>
    </source>
</evidence>
<keyword evidence="5" id="KW-1185">Reference proteome</keyword>
<dbReference type="AlphaFoldDB" id="A0A9P9YPS6"/>
<feature type="region of interest" description="Disordered" evidence="2">
    <location>
        <begin position="709"/>
        <end position="765"/>
    </location>
</feature>
<dbReference type="PANTHER" id="PTHR45629:SF7">
    <property type="entry name" value="DNA EXCISION REPAIR PROTEIN ERCC-6-RELATED"/>
    <property type="match status" value="1"/>
</dbReference>
<feature type="region of interest" description="Disordered" evidence="2">
    <location>
        <begin position="827"/>
        <end position="846"/>
    </location>
</feature>
<dbReference type="PANTHER" id="PTHR45629">
    <property type="entry name" value="SNF2/RAD54 FAMILY MEMBER"/>
    <property type="match status" value="1"/>
</dbReference>
<dbReference type="Proteomes" id="UP001059596">
    <property type="component" value="Unassembled WGS sequence"/>
</dbReference>
<feature type="compositionally biased region" description="Polar residues" evidence="2">
    <location>
        <begin position="530"/>
        <end position="539"/>
    </location>
</feature>
<feature type="compositionally biased region" description="Basic residues" evidence="2">
    <location>
        <begin position="726"/>
        <end position="736"/>
    </location>
</feature>
<dbReference type="InterPro" id="IPR050496">
    <property type="entry name" value="SNF2_RAD54_helicase_repair"/>
</dbReference>
<dbReference type="InterPro" id="IPR027417">
    <property type="entry name" value="P-loop_NTPase"/>
</dbReference>
<feature type="region of interest" description="Disordered" evidence="2">
    <location>
        <begin position="399"/>
        <end position="448"/>
    </location>
</feature>
<feature type="domain" description="SNF2 N-terminal" evidence="3">
    <location>
        <begin position="82"/>
        <end position="304"/>
    </location>
</feature>
<gene>
    <name evidence="4" type="ORF">M5D96_006770</name>
</gene>
<dbReference type="GO" id="GO:0005634">
    <property type="term" value="C:nucleus"/>
    <property type="evidence" value="ECO:0007669"/>
    <property type="project" value="UniProtKB-SubCell"/>
</dbReference>
<dbReference type="EMBL" id="JAMKOV010000004">
    <property type="protein sequence ID" value="KAI8040827.1"/>
    <property type="molecule type" value="Genomic_DNA"/>
</dbReference>
<dbReference type="SUPFAM" id="SSF52540">
    <property type="entry name" value="P-loop containing nucleoside triphosphate hydrolases"/>
    <property type="match status" value="1"/>
</dbReference>
<comment type="caution">
    <text evidence="4">The sequence shown here is derived from an EMBL/GenBank/DDBJ whole genome shotgun (WGS) entry which is preliminary data.</text>
</comment>